<dbReference type="EMBL" id="KI284860">
    <property type="protein sequence ID" value="ESA12510.1"/>
    <property type="molecule type" value="Genomic_DNA"/>
</dbReference>
<dbReference type="AlphaFoldDB" id="U9TWQ3"/>
<feature type="chain" id="PRO_5004689331" evidence="1">
    <location>
        <begin position="19"/>
        <end position="103"/>
    </location>
</feature>
<dbReference type="HOGENOM" id="CLU_2265132_0_0_1"/>
<protein>
    <submittedName>
        <fullName evidence="2">Uncharacterized protein</fullName>
    </submittedName>
</protein>
<name>U9TWQ3_RHIID</name>
<organism evidence="2">
    <name type="scientific">Rhizophagus irregularis (strain DAOM 181602 / DAOM 197198 / MUCL 43194)</name>
    <name type="common">Arbuscular mycorrhizal fungus</name>
    <name type="synonym">Glomus intraradices</name>
    <dbReference type="NCBI Taxonomy" id="747089"/>
    <lineage>
        <taxon>Eukaryota</taxon>
        <taxon>Fungi</taxon>
        <taxon>Fungi incertae sedis</taxon>
        <taxon>Mucoromycota</taxon>
        <taxon>Glomeromycotina</taxon>
        <taxon>Glomeromycetes</taxon>
        <taxon>Glomerales</taxon>
        <taxon>Glomeraceae</taxon>
        <taxon>Rhizophagus</taxon>
    </lineage>
</organism>
<sequence length="103" mass="12147">MLSFPLLFLLSPSLFVLPFSEWKLTFPIIFFVRLCVFDFENEMVFSAYLTWKKKGVFELEKESEEPLAYLILEKNKMVPRSLEIRKTTSECFGLWTSVSYLDG</sequence>
<reference evidence="2" key="1">
    <citation type="submission" date="2013-07" db="EMBL/GenBank/DDBJ databases">
        <title>The genome of an arbuscular mycorrhizal fungus provides insights into the evolution of the oldest plant symbiosis.</title>
        <authorList>
            <consortium name="DOE Joint Genome Institute"/>
            <person name="Tisserant E."/>
            <person name="Malbreil M."/>
            <person name="Kuo A."/>
            <person name="Kohler A."/>
            <person name="Symeonidi A."/>
            <person name="Balestrini R."/>
            <person name="Charron P."/>
            <person name="Duensing N."/>
            <person name="Frei-dit-Frey N."/>
            <person name="Gianinazzi-Pearson V."/>
            <person name="Gilbert B."/>
            <person name="Handa Y."/>
            <person name="Hijri M."/>
            <person name="Kaul R."/>
            <person name="Kawaguchi M."/>
            <person name="Krajinski F."/>
            <person name="Lammers P."/>
            <person name="Lapierre D."/>
            <person name="Masclaux F.G."/>
            <person name="Murat C."/>
            <person name="Morin E."/>
            <person name="Ndikumana S."/>
            <person name="Pagni M."/>
            <person name="Petitpierre D."/>
            <person name="Requena N."/>
            <person name="Rosikiewicz P."/>
            <person name="Riley R."/>
            <person name="Saito K."/>
            <person name="San Clemente H."/>
            <person name="Shapiro H."/>
            <person name="van Tuinen D."/>
            <person name="Becard G."/>
            <person name="Bonfante P."/>
            <person name="Paszkowski U."/>
            <person name="Shachar-Hill Y."/>
            <person name="Young J.P."/>
            <person name="Sanders I.R."/>
            <person name="Henrissat B."/>
            <person name="Rensing S.A."/>
            <person name="Grigoriev I.V."/>
            <person name="Corradi N."/>
            <person name="Roux C."/>
            <person name="Martin F."/>
        </authorList>
    </citation>
    <scope>NUCLEOTIDE SEQUENCE</scope>
    <source>
        <strain evidence="2">DAOM 197198</strain>
    </source>
</reference>
<evidence type="ECO:0000256" key="1">
    <source>
        <dbReference type="SAM" id="SignalP"/>
    </source>
</evidence>
<accession>U9TWQ3</accession>
<proteinExistence type="predicted"/>
<evidence type="ECO:0000313" key="2">
    <source>
        <dbReference type="EMBL" id="ESA12510.1"/>
    </source>
</evidence>
<keyword evidence="1" id="KW-0732">Signal</keyword>
<gene>
    <name evidence="2" type="ORF">GLOINDRAFT_84543</name>
</gene>
<feature type="signal peptide" evidence="1">
    <location>
        <begin position="1"/>
        <end position="18"/>
    </location>
</feature>